<organism evidence="1 2">
    <name type="scientific">Pyrus ussuriensis x Pyrus communis</name>
    <dbReference type="NCBI Taxonomy" id="2448454"/>
    <lineage>
        <taxon>Eukaryota</taxon>
        <taxon>Viridiplantae</taxon>
        <taxon>Streptophyta</taxon>
        <taxon>Embryophyta</taxon>
        <taxon>Tracheophyta</taxon>
        <taxon>Spermatophyta</taxon>
        <taxon>Magnoliopsida</taxon>
        <taxon>eudicotyledons</taxon>
        <taxon>Gunneridae</taxon>
        <taxon>Pentapetalae</taxon>
        <taxon>rosids</taxon>
        <taxon>fabids</taxon>
        <taxon>Rosales</taxon>
        <taxon>Rosaceae</taxon>
        <taxon>Amygdaloideae</taxon>
        <taxon>Maleae</taxon>
        <taxon>Pyrus</taxon>
    </lineage>
</organism>
<reference evidence="1 2" key="3">
    <citation type="submission" date="2019-11" db="EMBL/GenBank/DDBJ databases">
        <title>A de novo genome assembly of a pear dwarfing rootstock.</title>
        <authorList>
            <person name="Wang F."/>
            <person name="Wang J."/>
            <person name="Li S."/>
            <person name="Zhang Y."/>
            <person name="Fang M."/>
            <person name="Ma L."/>
            <person name="Zhao Y."/>
            <person name="Jiang S."/>
        </authorList>
    </citation>
    <scope>NUCLEOTIDE SEQUENCE [LARGE SCALE GENOMIC DNA]</scope>
    <source>
        <strain evidence="1">S2</strain>
        <tissue evidence="1">Leaf</tissue>
    </source>
</reference>
<accession>A0A5N5G1R6</accession>
<protein>
    <submittedName>
        <fullName evidence="1">Uncharacterized protein</fullName>
    </submittedName>
</protein>
<evidence type="ECO:0000313" key="1">
    <source>
        <dbReference type="EMBL" id="KAB2609067.1"/>
    </source>
</evidence>
<proteinExistence type="predicted"/>
<name>A0A5N5G1R6_9ROSA</name>
<comment type="caution">
    <text evidence="1">The sequence shown here is derived from an EMBL/GenBank/DDBJ whole genome shotgun (WGS) entry which is preliminary data.</text>
</comment>
<dbReference type="AlphaFoldDB" id="A0A5N5G1R6"/>
<keyword evidence="2" id="KW-1185">Reference proteome</keyword>
<evidence type="ECO:0000313" key="2">
    <source>
        <dbReference type="Proteomes" id="UP000327157"/>
    </source>
</evidence>
<dbReference type="EMBL" id="SMOL01000553">
    <property type="protein sequence ID" value="KAB2609067.1"/>
    <property type="molecule type" value="Genomic_DNA"/>
</dbReference>
<reference evidence="1 2" key="1">
    <citation type="submission" date="2019-09" db="EMBL/GenBank/DDBJ databases">
        <authorList>
            <person name="Ou C."/>
        </authorList>
    </citation>
    <scope>NUCLEOTIDE SEQUENCE [LARGE SCALE GENOMIC DNA]</scope>
    <source>
        <strain evidence="1">S2</strain>
        <tissue evidence="1">Leaf</tissue>
    </source>
</reference>
<sequence>MVLHCSLFHVHGKRNPIYKYKCTQYMHFWPSPLQIEYFTILPRSHKAHEAKEGALQKIHNTKQRSVFWEEVISSNGKQPLSLKDEVGTR</sequence>
<gene>
    <name evidence="1" type="ORF">D8674_012235</name>
</gene>
<dbReference type="Proteomes" id="UP000327157">
    <property type="component" value="Chromosome 14"/>
</dbReference>
<reference evidence="2" key="2">
    <citation type="submission" date="2019-10" db="EMBL/GenBank/DDBJ databases">
        <title>A de novo genome assembly of a pear dwarfing rootstock.</title>
        <authorList>
            <person name="Wang F."/>
            <person name="Wang J."/>
            <person name="Li S."/>
            <person name="Zhang Y."/>
            <person name="Fang M."/>
            <person name="Ma L."/>
            <person name="Zhao Y."/>
            <person name="Jiang S."/>
        </authorList>
    </citation>
    <scope>NUCLEOTIDE SEQUENCE [LARGE SCALE GENOMIC DNA]</scope>
</reference>